<evidence type="ECO:0000256" key="6">
    <source>
        <dbReference type="ARBA" id="ARBA00023014"/>
    </source>
</evidence>
<evidence type="ECO:0000256" key="3">
    <source>
        <dbReference type="ARBA" id="ARBA00022723"/>
    </source>
</evidence>
<dbReference type="InterPro" id="IPR016425">
    <property type="entry name" value="IspG_bac"/>
</dbReference>
<dbReference type="GO" id="GO:0019288">
    <property type="term" value="P:isopentenyl diphosphate biosynthetic process, methylerythritol 4-phosphate pathway"/>
    <property type="evidence" value="ECO:0007669"/>
    <property type="project" value="TreeGrafter"/>
</dbReference>
<gene>
    <name evidence="10" type="ORF">MNBD_NITROSPINAE01-113</name>
</gene>
<dbReference type="InterPro" id="IPR058579">
    <property type="entry name" value="IspG_C"/>
</dbReference>
<name>A0A3B1BXW4_9ZZZZ</name>
<dbReference type="NCBIfam" id="NF001540">
    <property type="entry name" value="PRK00366.1"/>
    <property type="match status" value="1"/>
</dbReference>
<keyword evidence="6" id="KW-0411">Iron-sulfur</keyword>
<evidence type="ECO:0000256" key="7">
    <source>
        <dbReference type="ARBA" id="ARBA00023229"/>
    </source>
</evidence>
<reference evidence="10" key="1">
    <citation type="submission" date="2018-06" db="EMBL/GenBank/DDBJ databases">
        <authorList>
            <person name="Zhirakovskaya E."/>
        </authorList>
    </citation>
    <scope>NUCLEOTIDE SEQUENCE</scope>
</reference>
<dbReference type="EMBL" id="UOGC01000107">
    <property type="protein sequence ID" value="VAX20642.1"/>
    <property type="molecule type" value="Genomic_DNA"/>
</dbReference>
<dbReference type="GO" id="GO:0141197">
    <property type="term" value="F:4-hydroxy-3-methylbut-2-enyl-diphosphate synthase activity (flavodoxin)"/>
    <property type="evidence" value="ECO:0007669"/>
    <property type="project" value="UniProtKB-EC"/>
</dbReference>
<dbReference type="InterPro" id="IPR004588">
    <property type="entry name" value="IspG_bac-typ"/>
</dbReference>
<feature type="domain" description="IspG TIM-barrel" evidence="8">
    <location>
        <begin position="4"/>
        <end position="244"/>
    </location>
</feature>
<keyword evidence="7" id="KW-0414">Isoprene biosynthesis</keyword>
<dbReference type="InterPro" id="IPR058578">
    <property type="entry name" value="IspG_TIM"/>
</dbReference>
<keyword evidence="4 10" id="KW-0560">Oxidoreductase</keyword>
<dbReference type="Gene3D" id="3.30.413.10">
    <property type="entry name" value="Sulfite Reductase Hemoprotein, domain 1"/>
    <property type="match status" value="1"/>
</dbReference>
<accession>A0A3B1BXW4</accession>
<organism evidence="10">
    <name type="scientific">hydrothermal vent metagenome</name>
    <dbReference type="NCBI Taxonomy" id="652676"/>
    <lineage>
        <taxon>unclassified sequences</taxon>
        <taxon>metagenomes</taxon>
        <taxon>ecological metagenomes</taxon>
    </lineage>
</organism>
<evidence type="ECO:0000256" key="4">
    <source>
        <dbReference type="ARBA" id="ARBA00023002"/>
    </source>
</evidence>
<dbReference type="GO" id="GO:0005506">
    <property type="term" value="F:iron ion binding"/>
    <property type="evidence" value="ECO:0007669"/>
    <property type="project" value="InterPro"/>
</dbReference>
<evidence type="ECO:0000256" key="1">
    <source>
        <dbReference type="ARBA" id="ARBA00001966"/>
    </source>
</evidence>
<dbReference type="InterPro" id="IPR011005">
    <property type="entry name" value="Dihydropteroate_synth-like_sf"/>
</dbReference>
<dbReference type="PANTHER" id="PTHR30454">
    <property type="entry name" value="4-HYDROXY-3-METHYLBUT-2-EN-1-YL DIPHOSPHATE SYNTHASE"/>
    <property type="match status" value="1"/>
</dbReference>
<sequence length="348" mass="37426">MRKTRQIAVGGVKIGNGAFVSVQSMTNTDTRDVNATVAQIKRLEAVECEIVRVAVPDETAASAISEIRRQIKIPLIADIHFDYRLALTALDCGADGLRINPGNIGAKWKVEEVVKAAKAKNAPIRIGVNAGSLKRELLQKYGGPTAEAMVDSAMENIEILENLNFPNIKVSLKASSVRTTVDAYRLLADRVDYPFHIGVSEAGTRWGGTIKSAIGIGALLLDGIGDTLRVSLTDDPVEEVRVGYEILKSVGIRKTSPDLVSCPTCGRCEINLVKLAQEVEARLCEMKKPITVAVMGCIVNGPGEAREADVGIAGGANGEGLIFRKGKIIRKVPESKLRDALFEEINKL</sequence>
<dbReference type="GO" id="GO:0051539">
    <property type="term" value="F:4 iron, 4 sulfur cluster binding"/>
    <property type="evidence" value="ECO:0007669"/>
    <property type="project" value="UniProtKB-KW"/>
</dbReference>
<evidence type="ECO:0000256" key="2">
    <source>
        <dbReference type="ARBA" id="ARBA00022485"/>
    </source>
</evidence>
<evidence type="ECO:0000259" key="8">
    <source>
        <dbReference type="Pfam" id="PF04551"/>
    </source>
</evidence>
<dbReference type="AlphaFoldDB" id="A0A3B1BXW4"/>
<keyword evidence="2" id="KW-0004">4Fe-4S</keyword>
<dbReference type="Pfam" id="PF04551">
    <property type="entry name" value="GcpE"/>
    <property type="match status" value="1"/>
</dbReference>
<evidence type="ECO:0000313" key="10">
    <source>
        <dbReference type="EMBL" id="VAX20642.1"/>
    </source>
</evidence>
<dbReference type="EC" id="1.17.7.3" evidence="10"/>
<dbReference type="Pfam" id="PF26540">
    <property type="entry name" value="GcpE_C"/>
    <property type="match status" value="1"/>
</dbReference>
<dbReference type="PANTHER" id="PTHR30454:SF0">
    <property type="entry name" value="4-HYDROXY-3-METHYLBUT-2-EN-1-YL DIPHOSPHATE SYNTHASE (FERREDOXIN), CHLOROPLASTIC"/>
    <property type="match status" value="1"/>
</dbReference>
<dbReference type="PIRSF" id="PIRSF004640">
    <property type="entry name" value="IspG"/>
    <property type="match status" value="1"/>
</dbReference>
<dbReference type="GO" id="GO:0016114">
    <property type="term" value="P:terpenoid biosynthetic process"/>
    <property type="evidence" value="ECO:0007669"/>
    <property type="project" value="InterPro"/>
</dbReference>
<dbReference type="GO" id="GO:0046429">
    <property type="term" value="F:4-hydroxy-3-methylbut-2-en-1-yl diphosphate synthase activity (ferredoxin)"/>
    <property type="evidence" value="ECO:0007669"/>
    <property type="project" value="InterPro"/>
</dbReference>
<dbReference type="SUPFAM" id="SSF51717">
    <property type="entry name" value="Dihydropteroate synthetase-like"/>
    <property type="match status" value="1"/>
</dbReference>
<keyword evidence="3" id="KW-0479">Metal-binding</keyword>
<protein>
    <submittedName>
        <fullName evidence="10">(E)-4-hydroxy-3-methylbut-2-enyl-diphosphate synthase (Flavodoxin)</fullName>
        <ecNumber evidence="10">1.17.7.3</ecNumber>
    </submittedName>
</protein>
<evidence type="ECO:0000259" key="9">
    <source>
        <dbReference type="Pfam" id="PF26540"/>
    </source>
</evidence>
<dbReference type="SUPFAM" id="SSF56014">
    <property type="entry name" value="Nitrite and sulphite reductase 4Fe-4S domain-like"/>
    <property type="match status" value="1"/>
</dbReference>
<dbReference type="NCBIfam" id="TIGR00612">
    <property type="entry name" value="ispG_gcpE"/>
    <property type="match status" value="1"/>
</dbReference>
<dbReference type="InterPro" id="IPR045854">
    <property type="entry name" value="NO2/SO3_Rdtase_4Fe4S_sf"/>
</dbReference>
<comment type="cofactor">
    <cofactor evidence="1">
        <name>[4Fe-4S] cluster</name>
        <dbReference type="ChEBI" id="CHEBI:49883"/>
    </cofactor>
</comment>
<dbReference type="FunFam" id="3.20.20.20:FF:000001">
    <property type="entry name" value="4-hydroxy-3-methylbut-2-en-1-yl diphosphate synthase (flavodoxin)"/>
    <property type="match status" value="1"/>
</dbReference>
<evidence type="ECO:0000256" key="5">
    <source>
        <dbReference type="ARBA" id="ARBA00023004"/>
    </source>
</evidence>
<dbReference type="HAMAP" id="MF_00159">
    <property type="entry name" value="IspG"/>
    <property type="match status" value="1"/>
</dbReference>
<dbReference type="Gene3D" id="3.20.20.20">
    <property type="entry name" value="Dihydropteroate synthase-like"/>
    <property type="match status" value="1"/>
</dbReference>
<feature type="domain" description="IspG C-terminal" evidence="9">
    <location>
        <begin position="259"/>
        <end position="347"/>
    </location>
</feature>
<proteinExistence type="inferred from homology"/>
<keyword evidence="5" id="KW-0408">Iron</keyword>